<reference evidence="2 3" key="1">
    <citation type="submission" date="2017-03" db="EMBL/GenBank/DDBJ databases">
        <authorList>
            <person name="Afonso C.L."/>
            <person name="Miller P.J."/>
            <person name="Scott M.A."/>
            <person name="Spackman E."/>
            <person name="Goraichik I."/>
            <person name="Dimitrov K.M."/>
            <person name="Suarez D.L."/>
            <person name="Swayne D.E."/>
        </authorList>
    </citation>
    <scope>NUCLEOTIDE SEQUENCE [LARGE SCALE GENOMIC DNA]</scope>
    <source>
        <strain evidence="2 3">CECT 7066</strain>
    </source>
</reference>
<dbReference type="AlphaFoldDB" id="A0A1Y5SXM9"/>
<keyword evidence="3" id="KW-1185">Reference proteome</keyword>
<proteinExistence type="predicted"/>
<evidence type="ECO:0000259" key="1">
    <source>
        <dbReference type="PROSITE" id="PS51736"/>
    </source>
</evidence>
<dbReference type="PANTHER" id="PTHR30461">
    <property type="entry name" value="DNA-INVERTASE FROM LAMBDOID PROPHAGE"/>
    <property type="match status" value="1"/>
</dbReference>
<feature type="domain" description="Resolvase/invertase-type recombinase catalytic" evidence="1">
    <location>
        <begin position="7"/>
        <end position="161"/>
    </location>
</feature>
<dbReference type="InterPro" id="IPR050639">
    <property type="entry name" value="SSR_resolvase"/>
</dbReference>
<accession>A0A1Y5SXM9</accession>
<evidence type="ECO:0000313" key="3">
    <source>
        <dbReference type="Proteomes" id="UP000193870"/>
    </source>
</evidence>
<name>A0A1Y5SXM9_9RHOB</name>
<gene>
    <name evidence="2" type="ORF">PAM7066_02102</name>
</gene>
<dbReference type="SUPFAM" id="SSF53041">
    <property type="entry name" value="Resolvase-like"/>
    <property type="match status" value="1"/>
</dbReference>
<dbReference type="Pfam" id="PF00239">
    <property type="entry name" value="Resolvase"/>
    <property type="match status" value="1"/>
</dbReference>
<dbReference type="InterPro" id="IPR006119">
    <property type="entry name" value="Resolv_N"/>
</dbReference>
<dbReference type="Gene3D" id="3.40.50.1390">
    <property type="entry name" value="Resolvase, N-terminal catalytic domain"/>
    <property type="match status" value="1"/>
</dbReference>
<organism evidence="2 3">
    <name type="scientific">Palleronia marisminoris</name>
    <dbReference type="NCBI Taxonomy" id="315423"/>
    <lineage>
        <taxon>Bacteria</taxon>
        <taxon>Pseudomonadati</taxon>
        <taxon>Pseudomonadota</taxon>
        <taxon>Alphaproteobacteria</taxon>
        <taxon>Rhodobacterales</taxon>
        <taxon>Roseobacteraceae</taxon>
        <taxon>Palleronia</taxon>
    </lineage>
</organism>
<sequence>MMKGKVKAFSYLRTSSAANSGFGKDSDVRQREAISAHAAREGIEIVGEFYDAAVSGADLIEERPGFAALLERIDANGVRTILIEDPSRFARSMQASILGEMLLKARGVTVLCANGEPLFGGDEEDDMREAMRRIAMVFSELEKKRLTRKLKGARDRKSVELGRRVEGRKPVPAEVVSEAKRLYRANPKTGKRRTLRAISGELERLGHVAPSGKPYNHNSVRQMLQGAGVYKPA</sequence>
<evidence type="ECO:0000313" key="2">
    <source>
        <dbReference type="EMBL" id="SLN47454.1"/>
    </source>
</evidence>
<dbReference type="Proteomes" id="UP000193870">
    <property type="component" value="Unassembled WGS sequence"/>
</dbReference>
<dbReference type="PANTHER" id="PTHR30461:SF23">
    <property type="entry name" value="DNA RECOMBINASE-RELATED"/>
    <property type="match status" value="1"/>
</dbReference>
<dbReference type="InterPro" id="IPR036162">
    <property type="entry name" value="Resolvase-like_N_sf"/>
</dbReference>
<protein>
    <recommendedName>
        <fullName evidence="1">Resolvase/invertase-type recombinase catalytic domain-containing protein</fullName>
    </recommendedName>
</protein>
<dbReference type="CDD" id="cd00338">
    <property type="entry name" value="Ser_Recombinase"/>
    <property type="match status" value="1"/>
</dbReference>
<dbReference type="GO" id="GO:0000150">
    <property type="term" value="F:DNA strand exchange activity"/>
    <property type="evidence" value="ECO:0007669"/>
    <property type="project" value="InterPro"/>
</dbReference>
<dbReference type="EMBL" id="FWFV01000005">
    <property type="protein sequence ID" value="SLN47454.1"/>
    <property type="molecule type" value="Genomic_DNA"/>
</dbReference>
<dbReference type="GO" id="GO:0003677">
    <property type="term" value="F:DNA binding"/>
    <property type="evidence" value="ECO:0007669"/>
    <property type="project" value="InterPro"/>
</dbReference>
<dbReference type="STRING" id="315423.SAMN04488020_105158"/>
<dbReference type="PROSITE" id="PS51736">
    <property type="entry name" value="RECOMBINASES_3"/>
    <property type="match status" value="1"/>
</dbReference>
<dbReference type="RefSeq" id="WP_217639952.1">
    <property type="nucleotide sequence ID" value="NZ_FOPF01000005.1"/>
</dbReference>
<dbReference type="SMART" id="SM00857">
    <property type="entry name" value="Resolvase"/>
    <property type="match status" value="1"/>
</dbReference>